<dbReference type="Proteomes" id="UP000325255">
    <property type="component" value="Unassembled WGS sequence"/>
</dbReference>
<dbReference type="OrthoDB" id="230260at2"/>
<feature type="region of interest" description="Disordered" evidence="3">
    <location>
        <begin position="1"/>
        <end position="20"/>
    </location>
</feature>
<proteinExistence type="predicted"/>
<feature type="compositionally biased region" description="Basic and acidic residues" evidence="3">
    <location>
        <begin position="1"/>
        <end position="15"/>
    </location>
</feature>
<dbReference type="PANTHER" id="PTHR32309:SF13">
    <property type="entry name" value="FERRIC ENTEROBACTIN TRANSPORT PROTEIN FEPE"/>
    <property type="match status" value="1"/>
</dbReference>
<evidence type="ECO:0000313" key="4">
    <source>
        <dbReference type="EMBL" id="KAA5608661.1"/>
    </source>
</evidence>
<organism evidence="4 5">
    <name type="scientific">Rhodovastum atsumiense</name>
    <dbReference type="NCBI Taxonomy" id="504468"/>
    <lineage>
        <taxon>Bacteria</taxon>
        <taxon>Pseudomonadati</taxon>
        <taxon>Pseudomonadota</taxon>
        <taxon>Alphaproteobacteria</taxon>
        <taxon>Acetobacterales</taxon>
        <taxon>Acetobacteraceae</taxon>
        <taxon>Rhodovastum</taxon>
    </lineage>
</organism>
<dbReference type="GO" id="GO:0005886">
    <property type="term" value="C:plasma membrane"/>
    <property type="evidence" value="ECO:0007669"/>
    <property type="project" value="TreeGrafter"/>
</dbReference>
<dbReference type="InterPro" id="IPR027417">
    <property type="entry name" value="P-loop_NTPase"/>
</dbReference>
<comment type="caution">
    <text evidence="4">The sequence shown here is derived from an EMBL/GenBank/DDBJ whole genome shotgun (WGS) entry which is preliminary data.</text>
</comment>
<dbReference type="InterPro" id="IPR050445">
    <property type="entry name" value="Bact_polysacc_biosynth/exp"/>
</dbReference>
<dbReference type="SUPFAM" id="SSF52540">
    <property type="entry name" value="P-loop containing nucleoside triphosphate hydrolases"/>
    <property type="match status" value="1"/>
</dbReference>
<dbReference type="CDD" id="cd05387">
    <property type="entry name" value="BY-kinase"/>
    <property type="match status" value="1"/>
</dbReference>
<evidence type="ECO:0000256" key="2">
    <source>
        <dbReference type="ARBA" id="ARBA00022840"/>
    </source>
</evidence>
<dbReference type="AlphaFoldDB" id="A0A5M6IK81"/>
<gene>
    <name evidence="4" type="ORF">F1189_28040</name>
</gene>
<name>A0A5M6IK81_9PROT</name>
<evidence type="ECO:0000256" key="3">
    <source>
        <dbReference type="SAM" id="MobiDB-lite"/>
    </source>
</evidence>
<evidence type="ECO:0000256" key="1">
    <source>
        <dbReference type="ARBA" id="ARBA00022741"/>
    </source>
</evidence>
<keyword evidence="5" id="KW-1185">Reference proteome</keyword>
<dbReference type="Gene3D" id="3.40.50.300">
    <property type="entry name" value="P-loop containing nucleotide triphosphate hydrolases"/>
    <property type="match status" value="1"/>
</dbReference>
<dbReference type="RefSeq" id="WP_150045187.1">
    <property type="nucleotide sequence ID" value="NZ_OW485601.1"/>
</dbReference>
<dbReference type="EMBL" id="VWPK01000073">
    <property type="protein sequence ID" value="KAA5608661.1"/>
    <property type="molecule type" value="Genomic_DNA"/>
</dbReference>
<evidence type="ECO:0000313" key="5">
    <source>
        <dbReference type="Proteomes" id="UP000325255"/>
    </source>
</evidence>
<keyword evidence="1" id="KW-0547">Nucleotide-binding</keyword>
<reference evidence="4 5" key="1">
    <citation type="submission" date="2019-09" db="EMBL/GenBank/DDBJ databases">
        <title>Genome sequence of Rhodovastum atsumiense, a diverse member of the Acetobacteraceae family of non-sulfur purple photosynthetic bacteria.</title>
        <authorList>
            <person name="Meyer T."/>
            <person name="Kyndt J."/>
        </authorList>
    </citation>
    <scope>NUCLEOTIDE SEQUENCE [LARGE SCALE GENOMIC DNA]</scope>
    <source>
        <strain evidence="4 5">DSM 21279</strain>
    </source>
</reference>
<keyword evidence="2" id="KW-0067">ATP-binding</keyword>
<dbReference type="InterPro" id="IPR005702">
    <property type="entry name" value="Wzc-like_C"/>
</dbReference>
<evidence type="ECO:0008006" key="6">
    <source>
        <dbReference type="Google" id="ProtNLM"/>
    </source>
</evidence>
<dbReference type="GO" id="GO:0004713">
    <property type="term" value="F:protein tyrosine kinase activity"/>
    <property type="evidence" value="ECO:0007669"/>
    <property type="project" value="TreeGrafter"/>
</dbReference>
<dbReference type="PANTHER" id="PTHR32309">
    <property type="entry name" value="TYROSINE-PROTEIN KINASE"/>
    <property type="match status" value="1"/>
</dbReference>
<accession>A0A5M6IK81</accession>
<sequence length="284" mass="30041">MPRLDEDVAASRDPDGVPQDEVLAREKGATHRQLPMTAVPFPPSSRRIDLPAMLKGGLATAGKARSRIAEEFRVTVVRALHYLREGRAPEALPNVILVTSAIPGEGKTFTAFNLAASIAGNWLGDVLLVDTDTKLGSLSSLLDVGTAAGLLNYAADDNLSLGDLVFQTGVAGLHFLPIGASNATAEDGSVVRPIGTAIERISRELPGHIIVLDCAPCLSSSDAVAFAPLAAEVIMVIEAGRTQRSEIDISLELIRSCRNISLVLNKVRFTTTATFGAYYHGSES</sequence>
<protein>
    <recommendedName>
        <fullName evidence="6">CpsD/CapB family tyrosine-protein kinase</fullName>
    </recommendedName>
</protein>